<proteinExistence type="predicted"/>
<protein>
    <submittedName>
        <fullName evidence="2">Uncharacterized protein</fullName>
    </submittedName>
</protein>
<dbReference type="AlphaFoldDB" id="A0AA86SI14"/>
<accession>A0AA86SI14</accession>
<gene>
    <name evidence="2" type="ORF">AYBTSS11_LOCUS14180</name>
</gene>
<dbReference type="EMBL" id="OY731401">
    <property type="protein sequence ID" value="CAJ1950299.1"/>
    <property type="molecule type" value="Genomic_DNA"/>
</dbReference>
<dbReference type="Proteomes" id="UP001189624">
    <property type="component" value="Chromosome 4"/>
</dbReference>
<feature type="compositionally biased region" description="Basic and acidic residues" evidence="1">
    <location>
        <begin position="124"/>
        <end position="133"/>
    </location>
</feature>
<evidence type="ECO:0000256" key="1">
    <source>
        <dbReference type="SAM" id="MobiDB-lite"/>
    </source>
</evidence>
<feature type="region of interest" description="Disordered" evidence="1">
    <location>
        <begin position="124"/>
        <end position="169"/>
    </location>
</feature>
<keyword evidence="3" id="KW-1185">Reference proteome</keyword>
<name>A0AA86SI14_9FABA</name>
<dbReference type="Gramene" id="rna-AYBTSS11_LOCUS14180">
    <property type="protein sequence ID" value="CAJ1950299.1"/>
    <property type="gene ID" value="gene-AYBTSS11_LOCUS14180"/>
</dbReference>
<feature type="compositionally biased region" description="Basic and acidic residues" evidence="1">
    <location>
        <begin position="155"/>
        <end position="169"/>
    </location>
</feature>
<reference evidence="2" key="1">
    <citation type="submission" date="2023-10" db="EMBL/GenBank/DDBJ databases">
        <authorList>
            <person name="Domelevo Entfellner J.-B."/>
        </authorList>
    </citation>
    <scope>NUCLEOTIDE SEQUENCE</scope>
</reference>
<evidence type="ECO:0000313" key="3">
    <source>
        <dbReference type="Proteomes" id="UP001189624"/>
    </source>
</evidence>
<organism evidence="2 3">
    <name type="scientific">Sphenostylis stenocarpa</name>
    <dbReference type="NCBI Taxonomy" id="92480"/>
    <lineage>
        <taxon>Eukaryota</taxon>
        <taxon>Viridiplantae</taxon>
        <taxon>Streptophyta</taxon>
        <taxon>Embryophyta</taxon>
        <taxon>Tracheophyta</taxon>
        <taxon>Spermatophyta</taxon>
        <taxon>Magnoliopsida</taxon>
        <taxon>eudicotyledons</taxon>
        <taxon>Gunneridae</taxon>
        <taxon>Pentapetalae</taxon>
        <taxon>rosids</taxon>
        <taxon>fabids</taxon>
        <taxon>Fabales</taxon>
        <taxon>Fabaceae</taxon>
        <taxon>Papilionoideae</taxon>
        <taxon>50 kb inversion clade</taxon>
        <taxon>NPAAA clade</taxon>
        <taxon>indigoferoid/millettioid clade</taxon>
        <taxon>Phaseoleae</taxon>
        <taxon>Sphenostylis</taxon>
    </lineage>
</organism>
<sequence>MVGGEVRSTPAMTKKKGLNGEWHGMIVTEYVSKLEPLWSVEFVTPNFAREEVSLEIYNSSSSIFPLHVAMDILNVVIVLACDNVDDFLIKLDSLEEGEHSRRWKMVEFGGTITLKESEINKECNNHHEADSKTKMCSTRGSGAEDLRMTRTVNQRGDKGSQNKEVGDKN</sequence>
<evidence type="ECO:0000313" key="2">
    <source>
        <dbReference type="EMBL" id="CAJ1950299.1"/>
    </source>
</evidence>